<keyword evidence="3" id="KW-1185">Reference proteome</keyword>
<protein>
    <submittedName>
        <fullName evidence="2">Uncharacterized protein</fullName>
    </submittedName>
</protein>
<proteinExistence type="predicted"/>
<accession>A0A0A0RNB7</accession>
<dbReference type="OrthoDB" id="5351at10239"/>
<evidence type="ECO:0000313" key="3">
    <source>
        <dbReference type="Proteomes" id="UP000030211"/>
    </source>
</evidence>
<organism evidence="2 3">
    <name type="scientific">Mycobacterium phage Murucutumbu</name>
    <dbReference type="NCBI Taxonomy" id="1560286"/>
    <lineage>
        <taxon>Viruses</taxon>
        <taxon>Duplodnaviria</taxon>
        <taxon>Heunggongvirae</taxon>
        <taxon>Uroviricota</taxon>
        <taxon>Caudoviricetes</taxon>
        <taxon>Weiservirinae</taxon>
        <taxon>Anayavirus</taxon>
        <taxon>Anayavirus murucutumbu</taxon>
    </lineage>
</organism>
<feature type="region of interest" description="Disordered" evidence="1">
    <location>
        <begin position="1"/>
        <end position="56"/>
    </location>
</feature>
<gene>
    <name evidence="2" type="ORF">MURUCUTUMBU_74</name>
</gene>
<reference evidence="2 3" key="1">
    <citation type="submission" date="2014-09" db="EMBL/GenBank/DDBJ databases">
        <authorList>
            <person name="Maldonado-Vazquez N."/>
            <person name="Franco-Moreira L.J."/>
            <person name="Perez-Otero J."/>
            <person name="Alvelo-Aviles A.S."/>
            <person name="Andino-Figueroa P.C."/>
            <person name="Apiz-Saab J."/>
            <person name="Arroyo-Roldan J.G."/>
            <person name="Aviles-Rivera A."/>
            <person name="Cruz-Garcia L.G."/>
            <person name="Gomez-Garcia G."/>
            <person name="Gonzalez-Torres B.A."/>
            <person name="Grogan-Rivera S.M."/>
            <person name="Icazatti-Burtell A.M."/>
            <person name="Laboy-De-Jesus F.M."/>
            <person name="Marengo-Casul A.J."/>
            <person name="Megret-Gonzalez A.M."/>
            <person name="Melendez P.C."/>
            <person name="Molina-Rivera Z.K."/>
            <person name="Morales-Rivera A."/>
            <person name="Ortiz-Camacho K.C."/>
            <person name="Ortiz-Lopez E."/>
            <person name="Perez-Colon E.A."/>
            <person name="Ramos-Aponte K."/>
            <person name="Rivera-Dones A.E."/>
            <person name="Rivera-Garcia M.D."/>
            <person name="Rivera-Lebron J."/>
            <person name="Rivera-Medina Y.M."/>
            <person name="Rivera-Ortiz Y."/>
            <person name="Rodriguez-Lopez A."/>
            <person name="Rodriguez-Maldonado G."/>
            <person name="Rodriguez-Perez O.A."/>
            <person name="Sanchez-Henriquez C.D."/>
            <person name="Santiago-Ochoa D.A."/>
            <person name="Torres-Alvarez V.M."/>
            <person name="Zayas-Cruz A.D."/>
            <person name="Rubin M.R."/>
            <person name="Vazquez E."/>
            <person name="Anders K.R."/>
            <person name="Braun M.A."/>
            <person name="Delesalle V.A."/>
            <person name="Hughes L.E."/>
            <person name="Ware V.C."/>
            <person name="Bradley K.W."/>
            <person name="Barker L.P."/>
            <person name="Asai D.J."/>
            <person name="Bowman C.A."/>
            <person name="Russell D.A."/>
            <person name="Pope W.H."/>
            <person name="Jacobs-Sera D."/>
            <person name="Hendrix R.W."/>
            <person name="Hatfull G.F."/>
        </authorList>
    </citation>
    <scope>NUCLEOTIDE SEQUENCE [LARGE SCALE GENOMIC DNA]</scope>
</reference>
<name>A0A0A0RNB7_9CAUD</name>
<dbReference type="Proteomes" id="UP000030211">
    <property type="component" value="Segment"/>
</dbReference>
<sequence length="396" mass="42612">MSLPDSASFGDPRRSPGTPISSPAISHGLSYYGSPRPSAPSELDVATPTADVPPAHEGKCRHCGAEALTPLCWSCTRMLRRQLVEVPWLLRRLQESAYGEAKVARKGGPRVSTGERLPSLPLNTRAADMLRDAARLVSWWEQVGGVDQGGPHDAARVEAAARWLTGEPGAMMAHPWAPEALGWVLQWRQDAERVIDLPPDTQYAGPCQNVVQPPSMSDAGTPLPPRECGTPLYVDAEALVADCYRCGCSWRIEDLQRQALARVDETQPRTAADMWRLLKLIGRDEPRSSFYHLMTKVEAVGYRDGLPVYAYAAVVAALDARDAAAAERRAATAARRAAVLDAHDSGMAPSTIARTLRVGHASVKRILAAAGVDAHTESVDVQTAEALPSAPKQATG</sequence>
<dbReference type="RefSeq" id="YP_009215577.1">
    <property type="nucleotide sequence ID" value="NC_028978.1"/>
</dbReference>
<dbReference type="KEGG" id="vg:26641859"/>
<evidence type="ECO:0000313" key="2">
    <source>
        <dbReference type="EMBL" id="AIW03060.1"/>
    </source>
</evidence>
<evidence type="ECO:0000256" key="1">
    <source>
        <dbReference type="SAM" id="MobiDB-lite"/>
    </source>
</evidence>
<dbReference type="GeneID" id="26641859"/>
<dbReference type="EMBL" id="KM677211">
    <property type="protein sequence ID" value="AIW03060.1"/>
    <property type="molecule type" value="Genomic_DNA"/>
</dbReference>